<dbReference type="GO" id="GO:0016787">
    <property type="term" value="F:hydrolase activity"/>
    <property type="evidence" value="ECO:0007669"/>
    <property type="project" value="UniProtKB-KW"/>
</dbReference>
<proteinExistence type="predicted"/>
<dbReference type="AlphaFoldDB" id="A0A2N3M2D1"/>
<dbReference type="Proteomes" id="UP000233491">
    <property type="component" value="Unassembled WGS sequence"/>
</dbReference>
<keyword evidence="3" id="KW-1185">Reference proteome</keyword>
<dbReference type="SUPFAM" id="SSF53474">
    <property type="entry name" value="alpha/beta-Hydrolases"/>
    <property type="match status" value="1"/>
</dbReference>
<feature type="domain" description="AB hydrolase-1" evidence="1">
    <location>
        <begin position="42"/>
        <end position="266"/>
    </location>
</feature>
<protein>
    <submittedName>
        <fullName evidence="2">Alpha/beta hydrolase</fullName>
    </submittedName>
</protein>
<reference evidence="2 3" key="1">
    <citation type="submission" date="2017-12" db="EMBL/GenBank/DDBJ databases">
        <title>Anaerobic carbon monoxide metabolism by Pleomorphomonas carboxyditropha sp. nov., a new mesophilic hydrogenogenic carboxidotroph.</title>
        <authorList>
            <person name="Esquivel-Elizondo S."/>
            <person name="Krajmalnik-Brown R."/>
        </authorList>
    </citation>
    <scope>NUCLEOTIDE SEQUENCE [LARGE SCALE GENOMIC DNA]</scope>
    <source>
        <strain evidence="2 3">R5-392</strain>
    </source>
</reference>
<accession>A0A2N3M2D1</accession>
<dbReference type="PANTHER" id="PTHR43689">
    <property type="entry name" value="HYDROLASE"/>
    <property type="match status" value="1"/>
</dbReference>
<organism evidence="2 3">
    <name type="scientific">Pleomorphomonas diazotrophica</name>
    <dbReference type="NCBI Taxonomy" id="1166257"/>
    <lineage>
        <taxon>Bacteria</taxon>
        <taxon>Pseudomonadati</taxon>
        <taxon>Pseudomonadota</taxon>
        <taxon>Alphaproteobacteria</taxon>
        <taxon>Hyphomicrobiales</taxon>
        <taxon>Pleomorphomonadaceae</taxon>
        <taxon>Pleomorphomonas</taxon>
    </lineage>
</organism>
<dbReference type="Gene3D" id="3.40.50.1820">
    <property type="entry name" value="alpha/beta hydrolase"/>
    <property type="match status" value="1"/>
</dbReference>
<sequence length="283" mass="30057">MPFKRQAANLRCPRIRSELRLSTLSPAAFEVRLHHSGGNGAPLLLVHGFGADRRTFTANQPALSAVADVWSLDLPGHGASPWVEGGVPSAAAFADAICWALDAVGVGRVDMVGHSLGGAVSGVFAARHPDRIRSLTALAASGLGRPVPRVFVETLPTLTDVEATEHLLQRLFVRKSLANRRLALYMLDELEKPGRRAALSRIASEMTAISAEADAAFRKVADAGLPRLVVWGAGDAVNPLDEERLTAVGGERFVLPDIGHLPHVEAAVAVNRRLTDFLSGLSA</sequence>
<name>A0A2N3M2D1_9HYPH</name>
<dbReference type="PANTHER" id="PTHR43689:SF8">
    <property type="entry name" value="ALPHA_BETA-HYDROLASES SUPERFAMILY PROTEIN"/>
    <property type="match status" value="1"/>
</dbReference>
<dbReference type="PRINTS" id="PR00111">
    <property type="entry name" value="ABHYDROLASE"/>
</dbReference>
<gene>
    <name evidence="2" type="ORF">CXZ10_06705</name>
</gene>
<dbReference type="InterPro" id="IPR029058">
    <property type="entry name" value="AB_hydrolase_fold"/>
</dbReference>
<keyword evidence="2" id="KW-0378">Hydrolase</keyword>
<dbReference type="EMBL" id="PJNW01000002">
    <property type="protein sequence ID" value="PKR91026.1"/>
    <property type="molecule type" value="Genomic_DNA"/>
</dbReference>
<dbReference type="Pfam" id="PF00561">
    <property type="entry name" value="Abhydrolase_1"/>
    <property type="match status" value="1"/>
</dbReference>
<dbReference type="InterPro" id="IPR000073">
    <property type="entry name" value="AB_hydrolase_1"/>
</dbReference>
<evidence type="ECO:0000313" key="2">
    <source>
        <dbReference type="EMBL" id="PKR91026.1"/>
    </source>
</evidence>
<comment type="caution">
    <text evidence="2">The sequence shown here is derived from an EMBL/GenBank/DDBJ whole genome shotgun (WGS) entry which is preliminary data.</text>
</comment>
<evidence type="ECO:0000313" key="3">
    <source>
        <dbReference type="Proteomes" id="UP000233491"/>
    </source>
</evidence>
<dbReference type="OrthoDB" id="9804723at2"/>
<evidence type="ECO:0000259" key="1">
    <source>
        <dbReference type="Pfam" id="PF00561"/>
    </source>
</evidence>